<dbReference type="GO" id="GO:0005840">
    <property type="term" value="C:ribosome"/>
    <property type="evidence" value="ECO:0007669"/>
    <property type="project" value="UniProtKB-KW"/>
</dbReference>
<dbReference type="GO" id="GO:0006412">
    <property type="term" value="P:translation"/>
    <property type="evidence" value="ECO:0007669"/>
    <property type="project" value="InterPro"/>
</dbReference>
<evidence type="ECO:0000313" key="5">
    <source>
        <dbReference type="EMBL" id="CAD7241183.1"/>
    </source>
</evidence>
<sequence length="227" mass="26316">MRFLQRTLKVLLTASKGTLPASADATPIPLRWSTLKVLKRYSVFPAHWPQPVYRPEEQEKLTGTGEIEELSFIPVRPARSTDTSSVFHDPRVNIQSNPQAFKEVKRIQLEKYHKASEEEKRGIELNPQRIFHGAIDNCKPILALIPLKRGGVTYQVPLGVTEKKSEWMACKWLILAARDKHRRVHFPQQLATELIDAFHSEGRVVKRKQELHRQAEANRAYAHYRWR</sequence>
<proteinExistence type="inferred from homology"/>
<accession>A0A7R8X594</accession>
<dbReference type="Pfam" id="PF00177">
    <property type="entry name" value="Ribosomal_S7"/>
    <property type="match status" value="1"/>
</dbReference>
<gene>
    <name evidence="5" type="ORF">DSTB1V02_LOCUS1183</name>
</gene>
<dbReference type="PANTHER" id="PTHR11205">
    <property type="entry name" value="RIBOSOMAL PROTEIN S7"/>
    <property type="match status" value="1"/>
</dbReference>
<dbReference type="Gene3D" id="1.10.455.10">
    <property type="entry name" value="Ribosomal protein S7 domain"/>
    <property type="match status" value="1"/>
</dbReference>
<dbReference type="OrthoDB" id="9972728at2759"/>
<protein>
    <recommendedName>
        <fullName evidence="4">Small ribosomal subunit protein uS7 domain-containing protein</fullName>
    </recommendedName>
</protein>
<comment type="similarity">
    <text evidence="1">Belongs to the universal ribosomal protein uS7 family.</text>
</comment>
<dbReference type="Proteomes" id="UP000677054">
    <property type="component" value="Unassembled WGS sequence"/>
</dbReference>
<dbReference type="EMBL" id="CAJPEV010000107">
    <property type="protein sequence ID" value="CAG0880672.1"/>
    <property type="molecule type" value="Genomic_DNA"/>
</dbReference>
<organism evidence="5">
    <name type="scientific">Darwinula stevensoni</name>
    <dbReference type="NCBI Taxonomy" id="69355"/>
    <lineage>
        <taxon>Eukaryota</taxon>
        <taxon>Metazoa</taxon>
        <taxon>Ecdysozoa</taxon>
        <taxon>Arthropoda</taxon>
        <taxon>Crustacea</taxon>
        <taxon>Oligostraca</taxon>
        <taxon>Ostracoda</taxon>
        <taxon>Podocopa</taxon>
        <taxon>Podocopida</taxon>
        <taxon>Darwinulocopina</taxon>
        <taxon>Darwinuloidea</taxon>
        <taxon>Darwinulidae</taxon>
        <taxon>Darwinula</taxon>
    </lineage>
</organism>
<evidence type="ECO:0000259" key="4">
    <source>
        <dbReference type="Pfam" id="PF00177"/>
    </source>
</evidence>
<evidence type="ECO:0000256" key="2">
    <source>
        <dbReference type="ARBA" id="ARBA00022980"/>
    </source>
</evidence>
<dbReference type="GO" id="GO:1990904">
    <property type="term" value="C:ribonucleoprotein complex"/>
    <property type="evidence" value="ECO:0007669"/>
    <property type="project" value="UniProtKB-KW"/>
</dbReference>
<dbReference type="EMBL" id="LR899624">
    <property type="protein sequence ID" value="CAD7241183.1"/>
    <property type="molecule type" value="Genomic_DNA"/>
</dbReference>
<dbReference type="InterPro" id="IPR036823">
    <property type="entry name" value="Ribosomal_uS7_dom_sf"/>
</dbReference>
<dbReference type="AlphaFoldDB" id="A0A7R8X594"/>
<evidence type="ECO:0000256" key="1">
    <source>
        <dbReference type="ARBA" id="ARBA00007151"/>
    </source>
</evidence>
<name>A0A7R8X594_9CRUS</name>
<evidence type="ECO:0000313" key="6">
    <source>
        <dbReference type="Proteomes" id="UP000677054"/>
    </source>
</evidence>
<evidence type="ECO:0000256" key="3">
    <source>
        <dbReference type="ARBA" id="ARBA00023274"/>
    </source>
</evidence>
<dbReference type="InterPro" id="IPR000235">
    <property type="entry name" value="Ribosomal_uS7"/>
</dbReference>
<dbReference type="InterPro" id="IPR023798">
    <property type="entry name" value="Ribosomal_uS7_dom"/>
</dbReference>
<dbReference type="SUPFAM" id="SSF47973">
    <property type="entry name" value="Ribosomal protein S7"/>
    <property type="match status" value="1"/>
</dbReference>
<feature type="domain" description="Small ribosomal subunit protein uS7" evidence="4">
    <location>
        <begin position="120"/>
        <end position="219"/>
    </location>
</feature>
<dbReference type="CDD" id="cd14870">
    <property type="entry name" value="uS7_Mitochondria_Mammalian"/>
    <property type="match status" value="1"/>
</dbReference>
<reference evidence="5" key="1">
    <citation type="submission" date="2020-11" db="EMBL/GenBank/DDBJ databases">
        <authorList>
            <person name="Tran Van P."/>
        </authorList>
    </citation>
    <scope>NUCLEOTIDE SEQUENCE</scope>
</reference>
<keyword evidence="3" id="KW-0687">Ribonucleoprotein</keyword>
<keyword evidence="2" id="KW-0689">Ribosomal protein</keyword>
<keyword evidence="6" id="KW-1185">Reference proteome</keyword>